<dbReference type="Gene3D" id="3.40.50.300">
    <property type="entry name" value="P-loop containing nucleotide triphosphate hydrolases"/>
    <property type="match status" value="1"/>
</dbReference>
<dbReference type="AlphaFoldDB" id="A0AAD9X672"/>
<dbReference type="Pfam" id="PF23282">
    <property type="entry name" value="WHD_ROQ1"/>
    <property type="match status" value="1"/>
</dbReference>
<dbReference type="InterPro" id="IPR042197">
    <property type="entry name" value="Apaf_helical"/>
</dbReference>
<name>A0AAD9X672_9ROSI</name>
<dbReference type="GO" id="GO:0006952">
    <property type="term" value="P:defense response"/>
    <property type="evidence" value="ECO:0007669"/>
    <property type="project" value="InterPro"/>
</dbReference>
<evidence type="ECO:0000259" key="4">
    <source>
        <dbReference type="Pfam" id="PF23282"/>
    </source>
</evidence>
<dbReference type="Gene3D" id="3.80.10.10">
    <property type="entry name" value="Ribonuclease Inhibitor"/>
    <property type="match status" value="1"/>
</dbReference>
<dbReference type="SUPFAM" id="SSF46785">
    <property type="entry name" value="Winged helix' DNA-binding domain"/>
    <property type="match status" value="1"/>
</dbReference>
<evidence type="ECO:0008006" key="7">
    <source>
        <dbReference type="Google" id="ProtNLM"/>
    </source>
</evidence>
<dbReference type="InterPro" id="IPR058192">
    <property type="entry name" value="WHD_ROQ1-like"/>
</dbReference>
<comment type="caution">
    <text evidence="5">The sequence shown here is derived from an EMBL/GenBank/DDBJ whole genome shotgun (WGS) entry which is preliminary data.</text>
</comment>
<evidence type="ECO:0000313" key="6">
    <source>
        <dbReference type="Proteomes" id="UP001280121"/>
    </source>
</evidence>
<evidence type="ECO:0000259" key="3">
    <source>
        <dbReference type="Pfam" id="PF00931"/>
    </source>
</evidence>
<dbReference type="Pfam" id="PF00931">
    <property type="entry name" value="NB-ARC"/>
    <property type="match status" value="1"/>
</dbReference>
<gene>
    <name evidence="5" type="ORF">Ddye_013375</name>
</gene>
<organism evidence="5 6">
    <name type="scientific">Dipteronia dyeriana</name>
    <dbReference type="NCBI Taxonomy" id="168575"/>
    <lineage>
        <taxon>Eukaryota</taxon>
        <taxon>Viridiplantae</taxon>
        <taxon>Streptophyta</taxon>
        <taxon>Embryophyta</taxon>
        <taxon>Tracheophyta</taxon>
        <taxon>Spermatophyta</taxon>
        <taxon>Magnoliopsida</taxon>
        <taxon>eudicotyledons</taxon>
        <taxon>Gunneridae</taxon>
        <taxon>Pentapetalae</taxon>
        <taxon>rosids</taxon>
        <taxon>malvids</taxon>
        <taxon>Sapindales</taxon>
        <taxon>Sapindaceae</taxon>
        <taxon>Hippocastanoideae</taxon>
        <taxon>Acereae</taxon>
        <taxon>Dipteronia</taxon>
    </lineage>
</organism>
<keyword evidence="2" id="KW-0677">Repeat</keyword>
<dbReference type="PANTHER" id="PTHR11017:SF574">
    <property type="entry name" value="ADP-RIBOSYL CYCLASE_CYCLIC ADP-RIBOSE HYDROLASE"/>
    <property type="match status" value="1"/>
</dbReference>
<sequence length="526" mass="59873">MNVISPSSDCKSFVGLDSRIERVKSLLCIETSDFRAVGIWGMGGIGKTTIAGVVFDQISSQFEGCCFVANVREESENGSGLIRLRDQVLSNILEENINLGCPNIPPFIKRRLESKKVFIVLDDVNSLKQLETLAGGIDRFGPGSRIIITTRDKQLLLNFGVGDNIYKVDSLYNHEALQLFCKYAFKEDCPPKDLMLCAQSVVDYANGNPLALKVLGCSLYRKSKQNWENALYKLKKISNPEIHSMLKISFEGLDKEERDIFLDIVCFFKGEHRDHVTQILNGCYFSAQVGISVLIDKSLITISRRNKIHMHDLLQEMGWEIVRQKSSNKPGKRSRLHHQEDVCLVLKKNLGTEAVKGMLLNTSRIKNLDLDSQAFERMRNLRYLKFYDDEHHPRSEDINISKVINLPHDLNYLPNELRYLHWNGYPSKALPSTFSLENLVELDLSTGNIEQLWKGKKHAPKLKRLNLSHSCHLTEMPDLSNTPCLEDINLVHCKSLLDISSSLQHLNKLRMKASEAFQQKFILSLL</sequence>
<proteinExistence type="predicted"/>
<dbReference type="FunFam" id="1.10.8.430:FF:000002">
    <property type="entry name" value="Disease resistance protein (TIR-NBS-LRR class)"/>
    <property type="match status" value="1"/>
</dbReference>
<dbReference type="EMBL" id="JANJYI010000004">
    <property type="protein sequence ID" value="KAK2653519.1"/>
    <property type="molecule type" value="Genomic_DNA"/>
</dbReference>
<dbReference type="Proteomes" id="UP001280121">
    <property type="component" value="Unassembled WGS sequence"/>
</dbReference>
<dbReference type="GO" id="GO:0043531">
    <property type="term" value="F:ADP binding"/>
    <property type="evidence" value="ECO:0007669"/>
    <property type="project" value="InterPro"/>
</dbReference>
<accession>A0AAD9X672</accession>
<feature type="domain" description="Disease resistance protein Roq1-like winged-helix" evidence="4">
    <location>
        <begin position="255"/>
        <end position="326"/>
    </location>
</feature>
<protein>
    <recommendedName>
        <fullName evidence="7">NB-ARC domain-containing protein</fullName>
    </recommendedName>
</protein>
<keyword evidence="6" id="KW-1185">Reference proteome</keyword>
<dbReference type="SUPFAM" id="SSF52058">
    <property type="entry name" value="L domain-like"/>
    <property type="match status" value="1"/>
</dbReference>
<reference evidence="5" key="1">
    <citation type="journal article" date="2023" name="Plant J.">
        <title>Genome sequences and population genomics provide insights into the demographic history, inbreeding, and mutation load of two 'living fossil' tree species of Dipteronia.</title>
        <authorList>
            <person name="Feng Y."/>
            <person name="Comes H.P."/>
            <person name="Chen J."/>
            <person name="Zhu S."/>
            <person name="Lu R."/>
            <person name="Zhang X."/>
            <person name="Li P."/>
            <person name="Qiu J."/>
            <person name="Olsen K.M."/>
            <person name="Qiu Y."/>
        </authorList>
    </citation>
    <scope>NUCLEOTIDE SEQUENCE</scope>
    <source>
        <strain evidence="5">KIB01</strain>
    </source>
</reference>
<dbReference type="PANTHER" id="PTHR11017">
    <property type="entry name" value="LEUCINE-RICH REPEAT-CONTAINING PROTEIN"/>
    <property type="match status" value="1"/>
</dbReference>
<dbReference type="InterPro" id="IPR036390">
    <property type="entry name" value="WH_DNA-bd_sf"/>
</dbReference>
<evidence type="ECO:0000313" key="5">
    <source>
        <dbReference type="EMBL" id="KAK2653519.1"/>
    </source>
</evidence>
<dbReference type="SUPFAM" id="SSF52540">
    <property type="entry name" value="P-loop containing nucleoside triphosphate hydrolases"/>
    <property type="match status" value="1"/>
</dbReference>
<dbReference type="InterPro" id="IPR044974">
    <property type="entry name" value="Disease_R_plants"/>
</dbReference>
<feature type="domain" description="NB-ARC" evidence="3">
    <location>
        <begin position="18"/>
        <end position="187"/>
    </location>
</feature>
<dbReference type="PRINTS" id="PR00364">
    <property type="entry name" value="DISEASERSIST"/>
</dbReference>
<evidence type="ECO:0000256" key="1">
    <source>
        <dbReference type="ARBA" id="ARBA00022614"/>
    </source>
</evidence>
<keyword evidence="1" id="KW-0433">Leucine-rich repeat</keyword>
<dbReference type="Gene3D" id="1.10.8.430">
    <property type="entry name" value="Helical domain of apoptotic protease-activating factors"/>
    <property type="match status" value="1"/>
</dbReference>
<evidence type="ECO:0000256" key="2">
    <source>
        <dbReference type="ARBA" id="ARBA00022737"/>
    </source>
</evidence>
<dbReference type="InterPro" id="IPR027417">
    <property type="entry name" value="P-loop_NTPase"/>
</dbReference>
<dbReference type="InterPro" id="IPR002182">
    <property type="entry name" value="NB-ARC"/>
</dbReference>
<dbReference type="InterPro" id="IPR032675">
    <property type="entry name" value="LRR_dom_sf"/>
</dbReference>